<dbReference type="PANTHER" id="PTHR47447">
    <property type="entry name" value="OS03G0856100 PROTEIN"/>
    <property type="match status" value="1"/>
</dbReference>
<feature type="repeat" description="PPR" evidence="5">
    <location>
        <begin position="477"/>
        <end position="511"/>
    </location>
</feature>
<keyword evidence="2" id="KW-0677">Repeat</keyword>
<dbReference type="OrthoDB" id="185373at2759"/>
<evidence type="ECO:0000313" key="8">
    <source>
        <dbReference type="Proteomes" id="UP000278143"/>
    </source>
</evidence>
<dbReference type="Pfam" id="PF17177">
    <property type="entry name" value="PPR_long"/>
    <property type="match status" value="1"/>
</dbReference>
<proteinExistence type="inferred from homology"/>
<dbReference type="PROSITE" id="PS51375">
    <property type="entry name" value="PPR"/>
    <property type="match status" value="1"/>
</dbReference>
<dbReference type="InterPro" id="IPR011990">
    <property type="entry name" value="TPR-like_helical_dom_sf"/>
</dbReference>
<protein>
    <recommendedName>
        <fullName evidence="6">PROP1-like PPR domain-containing protein</fullName>
    </recommendedName>
</protein>
<dbReference type="Gene3D" id="1.25.40.10">
    <property type="entry name" value="Tetratricopeptide repeat domain"/>
    <property type="match status" value="1"/>
</dbReference>
<dbReference type="InterPro" id="IPR033443">
    <property type="entry name" value="PROP1-like_PPR_dom"/>
</dbReference>
<reference evidence="8" key="1">
    <citation type="journal article" date="2018" name="Nat. Microbiol.">
        <title>Leveraging single-cell genomics to expand the fungal tree of life.</title>
        <authorList>
            <person name="Ahrendt S.R."/>
            <person name="Quandt C.A."/>
            <person name="Ciobanu D."/>
            <person name="Clum A."/>
            <person name="Salamov A."/>
            <person name="Andreopoulos B."/>
            <person name="Cheng J.F."/>
            <person name="Woyke T."/>
            <person name="Pelin A."/>
            <person name="Henrissat B."/>
            <person name="Reynolds N.K."/>
            <person name="Benny G.L."/>
            <person name="Smith M.E."/>
            <person name="James T.Y."/>
            <person name="Grigoriev I.V."/>
        </authorList>
    </citation>
    <scope>NUCLEOTIDE SEQUENCE [LARGE SCALE GENOMIC DNA]</scope>
    <source>
        <strain evidence="8">Benny S71-1</strain>
    </source>
</reference>
<sequence length="766" mass="86199">MPRQFEHGDVYWRRAAIVELVAKKLAIWLRRFRERNGAAAIDWVKDVMPVLALDKQVHLGRGWHSLPYAKHLAHTAMHPRLSIPSIRDMIRRLMRSGVRADVFLYAVLTNAAARVGDGEMAWQGLRRLAWLEAIPTNNLYTHVIQRLTAVHEEQERARVPLKTTPPPSTGLREISELELTVMREGPAKCQSVFVDRAPYWIEQVVLLMRAENEEDNALIATCRLVACVCNGGRPALDENMLARVTKQLAEAEESVDESTLAPEVQAVWRFERLYAELARFNLLSIKPIHSRVLDILLCKHLLDHALAWHMRLSRSLEWKAMPWAKRVRFSIGREDEPDVAASAQPWDQLKNMAPLLKPTTAAATSADTLPSYLDACNRLLVALIRAKRYVEAVAVYDDLVRLEAVPDQYTLCTMAFCCAMSSNHTYLKQICDDFVQFNMPVSIVFYNGLLSVLVKRNEQAAIRQFYTQLADLKLTPNRRTFHLLLASCAKIGDTVSAHHFYAQMTAAQLKPTTRTFAHLLDVYARHADVKGAMRVMRAMQRHEVPMAIPVANALLSVYARTGNLAAAKRCFQLMLAQPLGSKLRPTMVSYLWLFRAYYWEALRRRHPALGHTANYASLQSFITIDSLTYSADMLQHLRLTLASSAAAAEPPALPTALAKVVMERMARHNAGVVPDAYFAPVSAADLLPAIDTPWQLFRCMTAHDGVAPNSVIYDTLLATLAIHKEDVEFKHVYYDLHRRAAEDAGLLKYRATLAAALAKKSAALPG</sequence>
<dbReference type="EMBL" id="KZ990432">
    <property type="protein sequence ID" value="RKP24126.1"/>
    <property type="molecule type" value="Genomic_DNA"/>
</dbReference>
<evidence type="ECO:0000256" key="2">
    <source>
        <dbReference type="ARBA" id="ARBA00022737"/>
    </source>
</evidence>
<dbReference type="Proteomes" id="UP000278143">
    <property type="component" value="Unassembled WGS sequence"/>
</dbReference>
<name>A0A4P9YVQ4_9FUNG</name>
<accession>A0A4P9YVQ4</accession>
<dbReference type="InterPro" id="IPR002885">
    <property type="entry name" value="PPR_rpt"/>
</dbReference>
<comment type="subunit">
    <text evidence="4">Binds to mitochondrial small subunit 15S rRNA.</text>
</comment>
<evidence type="ECO:0000256" key="1">
    <source>
        <dbReference type="ARBA" id="ARBA00006192"/>
    </source>
</evidence>
<keyword evidence="8" id="KW-1185">Reference proteome</keyword>
<dbReference type="AlphaFoldDB" id="A0A4P9YVQ4"/>
<comment type="function">
    <text evidence="3">Regulates mitochondrial small subunit maturation by controlling 15S rRNA 5'-end processing. Localizes to the 5' precursor of the 15S rRNA in a position that is subsequently occupied by mS47 in the mature yeast mtSSU. Uses structure and sequence-specific RNA recognition, binding to a single-stranded region of the precursor and specifically recognizing bases -6 to -1. The exchange of Ccm1 for mS47 is coupled to the irreversible removal of precursor rRNA that is accompanied by conformational changes of the mitoribosomal proteins uS5m and mS26. These conformational changes signal completion of 5'-end rRNA processing through protection of the mature 5'-end of the 15S rRNA and stabilization of mS47. The removal of the 5' precursor together with the dissociation of Ccm1 may be catalyzed by the 5'-3' exoribonuclease Pet127. Involved in the specific removal of group I introns in mitochondrial encoded transcripts.</text>
</comment>
<evidence type="ECO:0000313" key="7">
    <source>
        <dbReference type="EMBL" id="RKP24126.1"/>
    </source>
</evidence>
<evidence type="ECO:0000256" key="5">
    <source>
        <dbReference type="PROSITE-ProRule" id="PRU00708"/>
    </source>
</evidence>
<gene>
    <name evidence="7" type="ORF">SYNPS1DRAFT_23779</name>
</gene>
<feature type="domain" description="PROP1-like PPR" evidence="6">
    <location>
        <begin position="418"/>
        <end position="563"/>
    </location>
</feature>
<dbReference type="PANTHER" id="PTHR47447:SF23">
    <property type="entry name" value="PENTACOTRIPEPTIDE-REPEAT REGION OF PRORP DOMAIN-CONTAINING PROTEIN"/>
    <property type="match status" value="1"/>
</dbReference>
<evidence type="ECO:0000256" key="4">
    <source>
        <dbReference type="ARBA" id="ARBA00044511"/>
    </source>
</evidence>
<organism evidence="7 8">
    <name type="scientific">Syncephalis pseudoplumigaleata</name>
    <dbReference type="NCBI Taxonomy" id="1712513"/>
    <lineage>
        <taxon>Eukaryota</taxon>
        <taxon>Fungi</taxon>
        <taxon>Fungi incertae sedis</taxon>
        <taxon>Zoopagomycota</taxon>
        <taxon>Zoopagomycotina</taxon>
        <taxon>Zoopagomycetes</taxon>
        <taxon>Zoopagales</taxon>
        <taxon>Piptocephalidaceae</taxon>
        <taxon>Syncephalis</taxon>
    </lineage>
</organism>
<evidence type="ECO:0000256" key="3">
    <source>
        <dbReference type="ARBA" id="ARBA00044493"/>
    </source>
</evidence>
<comment type="similarity">
    <text evidence="1">Belongs to the CCM1 family.</text>
</comment>
<evidence type="ECO:0000259" key="6">
    <source>
        <dbReference type="Pfam" id="PF17177"/>
    </source>
</evidence>